<keyword evidence="1" id="KW-1133">Transmembrane helix</keyword>
<organism evidence="2">
    <name type="scientific">marine sediment metagenome</name>
    <dbReference type="NCBI Taxonomy" id="412755"/>
    <lineage>
        <taxon>unclassified sequences</taxon>
        <taxon>metagenomes</taxon>
        <taxon>ecological metagenomes</taxon>
    </lineage>
</organism>
<keyword evidence="1" id="KW-0472">Membrane</keyword>
<accession>X1I322</accession>
<protein>
    <submittedName>
        <fullName evidence="2">Uncharacterized protein</fullName>
    </submittedName>
</protein>
<reference evidence="2" key="1">
    <citation type="journal article" date="2014" name="Front. Microbiol.">
        <title>High frequency of phylogenetically diverse reductive dehalogenase-homologous genes in deep subseafloor sedimentary metagenomes.</title>
        <authorList>
            <person name="Kawai M."/>
            <person name="Futagami T."/>
            <person name="Toyoda A."/>
            <person name="Takaki Y."/>
            <person name="Nishi S."/>
            <person name="Hori S."/>
            <person name="Arai W."/>
            <person name="Tsubouchi T."/>
            <person name="Morono Y."/>
            <person name="Uchiyama I."/>
            <person name="Ito T."/>
            <person name="Fujiyama A."/>
            <person name="Inagaki F."/>
            <person name="Takami H."/>
        </authorList>
    </citation>
    <scope>NUCLEOTIDE SEQUENCE</scope>
    <source>
        <strain evidence="2">Expedition CK06-06</strain>
    </source>
</reference>
<dbReference type="EMBL" id="BARU01021451">
    <property type="protein sequence ID" value="GAH60459.1"/>
    <property type="molecule type" value="Genomic_DNA"/>
</dbReference>
<evidence type="ECO:0000313" key="2">
    <source>
        <dbReference type="EMBL" id="GAH60459.1"/>
    </source>
</evidence>
<name>X1I322_9ZZZZ</name>
<dbReference type="AlphaFoldDB" id="X1I322"/>
<gene>
    <name evidence="2" type="ORF">S03H2_35099</name>
</gene>
<comment type="caution">
    <text evidence="2">The sequence shown here is derived from an EMBL/GenBank/DDBJ whole genome shotgun (WGS) entry which is preliminary data.</text>
</comment>
<keyword evidence="1" id="KW-0812">Transmembrane</keyword>
<feature type="non-terminal residue" evidence="2">
    <location>
        <position position="59"/>
    </location>
</feature>
<proteinExistence type="predicted"/>
<evidence type="ECO:0000256" key="1">
    <source>
        <dbReference type="SAM" id="Phobius"/>
    </source>
</evidence>
<feature type="transmembrane region" description="Helical" evidence="1">
    <location>
        <begin position="42"/>
        <end position="58"/>
    </location>
</feature>
<sequence>MQDVKTNTINIKQGQISPNQVKNNKYTQKNNFFHKILKARELSLFLLIIFIVILLSILT</sequence>